<accession>A0ABP0JYQ0</accession>
<gene>
    <name evidence="2" type="ORF">CCMP2556_LOCUS13677</name>
</gene>
<dbReference type="Proteomes" id="UP001642484">
    <property type="component" value="Unassembled WGS sequence"/>
</dbReference>
<comment type="caution">
    <text evidence="2">The sequence shown here is derived from an EMBL/GenBank/DDBJ whole genome shotgun (WGS) entry which is preliminary data.</text>
</comment>
<evidence type="ECO:0000313" key="3">
    <source>
        <dbReference type="Proteomes" id="UP001642484"/>
    </source>
</evidence>
<protein>
    <submittedName>
        <fullName evidence="2">Uncharacterized protein</fullName>
    </submittedName>
</protein>
<feature type="compositionally biased region" description="Low complexity" evidence="1">
    <location>
        <begin position="59"/>
        <end position="69"/>
    </location>
</feature>
<evidence type="ECO:0000256" key="1">
    <source>
        <dbReference type="SAM" id="MobiDB-lite"/>
    </source>
</evidence>
<feature type="region of interest" description="Disordered" evidence="1">
    <location>
        <begin position="40"/>
        <end position="107"/>
    </location>
</feature>
<dbReference type="EMBL" id="CAXAMN010006880">
    <property type="protein sequence ID" value="CAK9019493.1"/>
    <property type="molecule type" value="Genomic_DNA"/>
</dbReference>
<name>A0ABP0JYQ0_9DINO</name>
<evidence type="ECO:0000313" key="2">
    <source>
        <dbReference type="EMBL" id="CAK9019493.1"/>
    </source>
</evidence>
<keyword evidence="3" id="KW-1185">Reference proteome</keyword>
<reference evidence="2 3" key="1">
    <citation type="submission" date="2024-02" db="EMBL/GenBank/DDBJ databases">
        <authorList>
            <person name="Chen Y."/>
            <person name="Shah S."/>
            <person name="Dougan E. K."/>
            <person name="Thang M."/>
            <person name="Chan C."/>
        </authorList>
    </citation>
    <scope>NUCLEOTIDE SEQUENCE [LARGE SCALE GENOMIC DNA]</scope>
</reference>
<proteinExistence type="predicted"/>
<sequence>MFGCIFFQHLTSIKDIPREKPIVRACTDCSLHQLDRGFAAPPRARPRVSADELLPPAPTALDLPATTLQPPVPASLPPTKLLVPPPSAHRDRPRDAKRKREQAEHDAERRVWSADSWLLNWKTCDARGPRARRRRFIHPSGVDPAQAEAIALQKAWAFRDKLVRQHVLKPESPTVPGVKWDAEKKAWRVQFTLRKTILLSLKKQFQFRRQSIQYITGGLFAKKKYAEREALRLARKYHLTRLAKSVSRLRWNEPKMAPIHQRGGTTWKLPRRNLPSRTGPLHENFFLRGG</sequence>
<organism evidence="2 3">
    <name type="scientific">Durusdinium trenchii</name>
    <dbReference type="NCBI Taxonomy" id="1381693"/>
    <lineage>
        <taxon>Eukaryota</taxon>
        <taxon>Sar</taxon>
        <taxon>Alveolata</taxon>
        <taxon>Dinophyceae</taxon>
        <taxon>Suessiales</taxon>
        <taxon>Symbiodiniaceae</taxon>
        <taxon>Durusdinium</taxon>
    </lineage>
</organism>